<keyword evidence="3" id="KW-1185">Reference proteome</keyword>
<sequence>MIMAYSDNGMFILDREMWGYLALQGLDLTYEVFGHVVEDDGTIVGLMFEAQVGRLVEYRDRSIIYDAYSRIQQRGLVHCGAPEYSNVHIMNGKVRLTNLASIWYFPDERIREEFGDQRHWKTFEDRFPILKTVIGRAPEPVYHRRWQQNVRLLPNFAPDRPLFIRFSLDNYSDTERKQRNAEVLCWLRRTESSRKRLAIGRGEHTTSQDLAVGRYSRQSTMRTTRVSRGSRHSNTPLTHFSDTDSEKTLVDYARALSVRSSPGPSPKDAFITEVDEDTVWESETHLSS</sequence>
<feature type="region of interest" description="Disordered" evidence="1">
    <location>
        <begin position="217"/>
        <end position="242"/>
    </location>
</feature>
<reference evidence="2 3" key="1">
    <citation type="journal article" date="2020" name="ISME J.">
        <title>Uncovering the hidden diversity of litter-decomposition mechanisms in mushroom-forming fungi.</title>
        <authorList>
            <person name="Floudas D."/>
            <person name="Bentzer J."/>
            <person name="Ahren D."/>
            <person name="Johansson T."/>
            <person name="Persson P."/>
            <person name="Tunlid A."/>
        </authorList>
    </citation>
    <scope>NUCLEOTIDE SEQUENCE [LARGE SCALE GENOMIC DNA]</scope>
    <source>
        <strain evidence="2 3">CBS 661.87</strain>
    </source>
</reference>
<name>A0A8H5H2U6_9AGAR</name>
<protein>
    <submittedName>
        <fullName evidence="2">Uncharacterized protein</fullName>
    </submittedName>
</protein>
<evidence type="ECO:0000313" key="2">
    <source>
        <dbReference type="EMBL" id="KAF5375390.1"/>
    </source>
</evidence>
<proteinExistence type="predicted"/>
<dbReference type="OrthoDB" id="2874131at2759"/>
<organism evidence="2 3">
    <name type="scientific">Tricholomella constricta</name>
    <dbReference type="NCBI Taxonomy" id="117010"/>
    <lineage>
        <taxon>Eukaryota</taxon>
        <taxon>Fungi</taxon>
        <taxon>Dikarya</taxon>
        <taxon>Basidiomycota</taxon>
        <taxon>Agaricomycotina</taxon>
        <taxon>Agaricomycetes</taxon>
        <taxon>Agaricomycetidae</taxon>
        <taxon>Agaricales</taxon>
        <taxon>Tricholomatineae</taxon>
        <taxon>Lyophyllaceae</taxon>
        <taxon>Tricholomella</taxon>
    </lineage>
</organism>
<comment type="caution">
    <text evidence="2">The sequence shown here is derived from an EMBL/GenBank/DDBJ whole genome shotgun (WGS) entry which is preliminary data.</text>
</comment>
<dbReference type="Proteomes" id="UP000565441">
    <property type="component" value="Unassembled WGS sequence"/>
</dbReference>
<accession>A0A8H5H2U6</accession>
<evidence type="ECO:0000256" key="1">
    <source>
        <dbReference type="SAM" id="MobiDB-lite"/>
    </source>
</evidence>
<gene>
    <name evidence="2" type="ORF">D9615_007943</name>
</gene>
<dbReference type="AlphaFoldDB" id="A0A8H5H2U6"/>
<dbReference type="EMBL" id="JAACJP010000034">
    <property type="protein sequence ID" value="KAF5375390.1"/>
    <property type="molecule type" value="Genomic_DNA"/>
</dbReference>
<evidence type="ECO:0000313" key="3">
    <source>
        <dbReference type="Proteomes" id="UP000565441"/>
    </source>
</evidence>
<feature type="compositionally biased region" description="Polar residues" evidence="1">
    <location>
        <begin position="217"/>
        <end position="240"/>
    </location>
</feature>